<protein>
    <submittedName>
        <fullName evidence="2">Uncharacterized protein</fullName>
    </submittedName>
</protein>
<dbReference type="Proteomes" id="UP001159363">
    <property type="component" value="Chromosome 4"/>
</dbReference>
<name>A0ABQ9HHD7_9NEOP</name>
<feature type="compositionally biased region" description="Basic and acidic residues" evidence="1">
    <location>
        <begin position="167"/>
        <end position="179"/>
    </location>
</feature>
<feature type="region of interest" description="Disordered" evidence="1">
    <location>
        <begin position="157"/>
        <end position="179"/>
    </location>
</feature>
<sequence>MFASGGTKQSPEVQTTILLTVVGEERLEILNISELSAEDKKDPQKVLQALETYCIPQANVSVERHIFFTRAQREGESIEMTELRKLSQSCEFGEMKDSLIKDRIISGLLDNEVKTKLLNTDELSLEKCLQICKNTELTRTQLKTVMHGDKMVSIHAVNNGRYGGKKTTGESQERKKEGQ</sequence>
<comment type="caution">
    <text evidence="2">The sequence shown here is derived from an EMBL/GenBank/DDBJ whole genome shotgun (WGS) entry which is preliminary data.</text>
</comment>
<accession>A0ABQ9HHD7</accession>
<proteinExistence type="predicted"/>
<dbReference type="EMBL" id="JARBHB010000005">
    <property type="protein sequence ID" value="KAJ8883742.1"/>
    <property type="molecule type" value="Genomic_DNA"/>
</dbReference>
<evidence type="ECO:0000313" key="3">
    <source>
        <dbReference type="Proteomes" id="UP001159363"/>
    </source>
</evidence>
<reference evidence="2 3" key="1">
    <citation type="submission" date="2023-02" db="EMBL/GenBank/DDBJ databases">
        <title>LHISI_Scaffold_Assembly.</title>
        <authorList>
            <person name="Stuart O.P."/>
            <person name="Cleave R."/>
            <person name="Magrath M.J.L."/>
            <person name="Mikheyev A.S."/>
        </authorList>
    </citation>
    <scope>NUCLEOTIDE SEQUENCE [LARGE SCALE GENOMIC DNA]</scope>
    <source>
        <strain evidence="2">Daus_M_001</strain>
        <tissue evidence="2">Leg muscle</tissue>
    </source>
</reference>
<evidence type="ECO:0000313" key="2">
    <source>
        <dbReference type="EMBL" id="KAJ8883742.1"/>
    </source>
</evidence>
<organism evidence="2 3">
    <name type="scientific">Dryococelus australis</name>
    <dbReference type="NCBI Taxonomy" id="614101"/>
    <lineage>
        <taxon>Eukaryota</taxon>
        <taxon>Metazoa</taxon>
        <taxon>Ecdysozoa</taxon>
        <taxon>Arthropoda</taxon>
        <taxon>Hexapoda</taxon>
        <taxon>Insecta</taxon>
        <taxon>Pterygota</taxon>
        <taxon>Neoptera</taxon>
        <taxon>Polyneoptera</taxon>
        <taxon>Phasmatodea</taxon>
        <taxon>Verophasmatodea</taxon>
        <taxon>Anareolatae</taxon>
        <taxon>Phasmatidae</taxon>
        <taxon>Eurycanthinae</taxon>
        <taxon>Dryococelus</taxon>
    </lineage>
</organism>
<keyword evidence="3" id="KW-1185">Reference proteome</keyword>
<dbReference type="PANTHER" id="PTHR33198">
    <property type="entry name" value="ANK_REP_REGION DOMAIN-CONTAINING PROTEIN-RELATED"/>
    <property type="match status" value="1"/>
</dbReference>
<gene>
    <name evidence="2" type="ORF">PR048_015596</name>
</gene>
<evidence type="ECO:0000256" key="1">
    <source>
        <dbReference type="SAM" id="MobiDB-lite"/>
    </source>
</evidence>